<dbReference type="PANTHER" id="PTHR28567:SF3">
    <property type="entry name" value="PROTEIN FAM53A-LIKE ISOFORM X1"/>
    <property type="match status" value="1"/>
</dbReference>
<evidence type="ECO:0000256" key="1">
    <source>
        <dbReference type="ARBA" id="ARBA00010984"/>
    </source>
</evidence>
<dbReference type="EMBL" id="LSMT01000447">
    <property type="protein sequence ID" value="PFX17823.1"/>
    <property type="molecule type" value="Genomic_DNA"/>
</dbReference>
<proteinExistence type="inferred from homology"/>
<dbReference type="Proteomes" id="UP000225706">
    <property type="component" value="Unassembled WGS sequence"/>
</dbReference>
<reference evidence="4" key="1">
    <citation type="journal article" date="2017" name="bioRxiv">
        <title>Comparative analysis of the genomes of Stylophora pistillata and Acropora digitifera provides evidence for extensive differences between species of corals.</title>
        <authorList>
            <person name="Voolstra C.R."/>
            <person name="Li Y."/>
            <person name="Liew Y.J."/>
            <person name="Baumgarten S."/>
            <person name="Zoccola D."/>
            <person name="Flot J.-F."/>
            <person name="Tambutte S."/>
            <person name="Allemand D."/>
            <person name="Aranda M."/>
        </authorList>
    </citation>
    <scope>NUCLEOTIDE SEQUENCE [LARGE SCALE GENOMIC DNA]</scope>
</reference>
<dbReference type="AlphaFoldDB" id="A0A2B4RLX6"/>
<dbReference type="InterPro" id="IPR029356">
    <property type="entry name" value="FAM53"/>
</dbReference>
<name>A0A2B4RLX6_STYPI</name>
<dbReference type="OrthoDB" id="10026856at2759"/>
<protein>
    <submittedName>
        <fullName evidence="3">Protein FAM53A</fullName>
    </submittedName>
</protein>
<gene>
    <name evidence="3" type="primary">FAM53A</name>
    <name evidence="3" type="ORF">AWC38_SpisGene17840</name>
</gene>
<evidence type="ECO:0000256" key="2">
    <source>
        <dbReference type="SAM" id="MobiDB-lite"/>
    </source>
</evidence>
<keyword evidence="4" id="KW-1185">Reference proteome</keyword>
<feature type="compositionally biased region" description="Polar residues" evidence="2">
    <location>
        <begin position="316"/>
        <end position="328"/>
    </location>
</feature>
<comment type="caution">
    <text evidence="3">The sequence shown here is derived from an EMBL/GenBank/DDBJ whole genome shotgun (WGS) entry which is preliminary data.</text>
</comment>
<dbReference type="PANTHER" id="PTHR28567">
    <property type="entry name" value="PROTEIN FAM53A-LIKE ISOFORM X1"/>
    <property type="match status" value="1"/>
</dbReference>
<sequence>MVTVITDKLKNQSLEDLPRDEPEINAIQLRVLSSRNNHVSECPIAYRLHGDVRQTFGHSRTRSYPSHRPRRTYCNNCSVTDSSAMHSTTLPPANKKLCSSLSLLGSKSTEVQPLWAPRASAVWQAVENCEKKPRSVSCPDDKFKLAELLWINSEVESISTPPASPTPRPASADAALGEKHLFTKNESPESDPTCSKINENRDLNFNWKPNLPGLHRSRSQPCFDRKKSGVKRRIEDDFDSHRPALDLAKMEENKKCSRGLTNYFAESENFTLKPIASSPLCAPNSSVMITPSSSPTKQLDSEIEIIEELKGKNKTSDFQNEGSHNLNPKAQDEGVFHLDYNSDLDLNSIEDDLF</sequence>
<accession>A0A2B4RLX6</accession>
<organism evidence="3 4">
    <name type="scientific">Stylophora pistillata</name>
    <name type="common">Smooth cauliflower coral</name>
    <dbReference type="NCBI Taxonomy" id="50429"/>
    <lineage>
        <taxon>Eukaryota</taxon>
        <taxon>Metazoa</taxon>
        <taxon>Cnidaria</taxon>
        <taxon>Anthozoa</taxon>
        <taxon>Hexacorallia</taxon>
        <taxon>Scleractinia</taxon>
        <taxon>Astrocoeniina</taxon>
        <taxon>Pocilloporidae</taxon>
        <taxon>Stylophora</taxon>
    </lineage>
</organism>
<evidence type="ECO:0000313" key="3">
    <source>
        <dbReference type="EMBL" id="PFX17823.1"/>
    </source>
</evidence>
<dbReference type="Pfam" id="PF15242">
    <property type="entry name" value="FAM53"/>
    <property type="match status" value="1"/>
</dbReference>
<dbReference type="STRING" id="50429.A0A2B4RLX6"/>
<comment type="similarity">
    <text evidence="1">Belongs to the FAM53 family.</text>
</comment>
<evidence type="ECO:0000313" key="4">
    <source>
        <dbReference type="Proteomes" id="UP000225706"/>
    </source>
</evidence>
<feature type="region of interest" description="Disordered" evidence="2">
    <location>
        <begin position="312"/>
        <end position="332"/>
    </location>
</feature>
<dbReference type="GO" id="GO:0006606">
    <property type="term" value="P:protein import into nucleus"/>
    <property type="evidence" value="ECO:0007669"/>
    <property type="project" value="TreeGrafter"/>
</dbReference>
<dbReference type="GO" id="GO:0005634">
    <property type="term" value="C:nucleus"/>
    <property type="evidence" value="ECO:0007669"/>
    <property type="project" value="TreeGrafter"/>
</dbReference>